<evidence type="ECO:0000313" key="6">
    <source>
        <dbReference type="EMBL" id="MDH0562461.1"/>
    </source>
</evidence>
<dbReference type="PANTHER" id="PTHR30537:SF5">
    <property type="entry name" value="HTH-TYPE TRANSCRIPTIONAL ACTIVATOR TTDR-RELATED"/>
    <property type="match status" value="1"/>
</dbReference>
<feature type="domain" description="HTH lysR-type" evidence="5">
    <location>
        <begin position="4"/>
        <end position="61"/>
    </location>
</feature>
<name>A0AA42IBX7_9GAMM</name>
<dbReference type="Pfam" id="PF00126">
    <property type="entry name" value="HTH_1"/>
    <property type="match status" value="1"/>
</dbReference>
<keyword evidence="3" id="KW-0238">DNA-binding</keyword>
<dbReference type="InterPro" id="IPR058163">
    <property type="entry name" value="LysR-type_TF_proteobact-type"/>
</dbReference>
<evidence type="ECO:0000259" key="5">
    <source>
        <dbReference type="PROSITE" id="PS50931"/>
    </source>
</evidence>
<comment type="similarity">
    <text evidence="1">Belongs to the LysR transcriptional regulatory family.</text>
</comment>
<evidence type="ECO:0000256" key="4">
    <source>
        <dbReference type="ARBA" id="ARBA00023163"/>
    </source>
</evidence>
<dbReference type="CDD" id="cd08422">
    <property type="entry name" value="PBP2_CrgA_like"/>
    <property type="match status" value="1"/>
</dbReference>
<dbReference type="FunFam" id="1.10.10.10:FF:000001">
    <property type="entry name" value="LysR family transcriptional regulator"/>
    <property type="match status" value="1"/>
</dbReference>
<dbReference type="RefSeq" id="WP_279694244.1">
    <property type="nucleotide sequence ID" value="NZ_JAOEEO010000001.1"/>
</dbReference>
<evidence type="ECO:0000256" key="1">
    <source>
        <dbReference type="ARBA" id="ARBA00009437"/>
    </source>
</evidence>
<gene>
    <name evidence="6" type="ORF">N7644_02075</name>
</gene>
<dbReference type="SUPFAM" id="SSF46785">
    <property type="entry name" value="Winged helix' DNA-binding domain"/>
    <property type="match status" value="1"/>
</dbReference>
<dbReference type="PANTHER" id="PTHR30537">
    <property type="entry name" value="HTH-TYPE TRANSCRIPTIONAL REGULATOR"/>
    <property type="match status" value="1"/>
</dbReference>
<keyword evidence="4" id="KW-0804">Transcription</keyword>
<accession>A0AA42IBX7</accession>
<dbReference type="SUPFAM" id="SSF53850">
    <property type="entry name" value="Periplasmic binding protein-like II"/>
    <property type="match status" value="1"/>
</dbReference>
<dbReference type="AlphaFoldDB" id="A0AA42IBX7"/>
<protein>
    <submittedName>
        <fullName evidence="6">LysR family transcriptional regulator</fullName>
    </submittedName>
</protein>
<dbReference type="PROSITE" id="PS50931">
    <property type="entry name" value="HTH_LYSR"/>
    <property type="match status" value="1"/>
</dbReference>
<organism evidence="6 7">
    <name type="scientific">Acinetobacter courvalinii</name>
    <dbReference type="NCBI Taxonomy" id="280147"/>
    <lineage>
        <taxon>Bacteria</taxon>
        <taxon>Pseudomonadati</taxon>
        <taxon>Pseudomonadota</taxon>
        <taxon>Gammaproteobacteria</taxon>
        <taxon>Moraxellales</taxon>
        <taxon>Moraxellaceae</taxon>
        <taxon>Acinetobacter</taxon>
    </lineage>
</organism>
<dbReference type="InterPro" id="IPR036390">
    <property type="entry name" value="WH_DNA-bd_sf"/>
</dbReference>
<dbReference type="Gene3D" id="1.10.10.10">
    <property type="entry name" value="Winged helix-like DNA-binding domain superfamily/Winged helix DNA-binding domain"/>
    <property type="match status" value="1"/>
</dbReference>
<evidence type="ECO:0000313" key="7">
    <source>
        <dbReference type="Proteomes" id="UP001159329"/>
    </source>
</evidence>
<dbReference type="InterPro" id="IPR000847">
    <property type="entry name" value="LysR_HTH_N"/>
</dbReference>
<dbReference type="InterPro" id="IPR036388">
    <property type="entry name" value="WH-like_DNA-bd_sf"/>
</dbReference>
<reference evidence="6" key="1">
    <citation type="submission" date="2022-09" db="EMBL/GenBank/DDBJ databases">
        <title>Intensive care unit water sources are persistently colonized with multi-drug resistant bacteria and are the site of extensive horizontal gene transfer of antibiotic resistance genes.</title>
        <authorList>
            <person name="Diorio-Toth L."/>
        </authorList>
    </citation>
    <scope>NUCLEOTIDE SEQUENCE</scope>
    <source>
        <strain evidence="6">GD04005</strain>
    </source>
</reference>
<dbReference type="GO" id="GO:0003677">
    <property type="term" value="F:DNA binding"/>
    <property type="evidence" value="ECO:0007669"/>
    <property type="project" value="UniProtKB-KW"/>
</dbReference>
<dbReference type="InterPro" id="IPR005119">
    <property type="entry name" value="LysR_subst-bd"/>
</dbReference>
<sequence>MATDRLGDMRLFVEATELKSLSAAGRKMGISPAAASARLIKLESSLEAKLFDRTTRSLRLTDEGQVFLRYCKIALQAIDDAEMALQDKQSAVKGKIRISASVDLGRNLISHWIEEFSAIYPDLSIALTLTDSNSNLIHDDIDIAIRFGLPDNDLLVARYLAPNWRVLCASPAYLEKYGRPERPSDLLKHKFIVLVTESGPLNEYYFNFDQQNLTHTVQMETAWETNDSVQARMWALAGHGITRKIIWDVASDLKKGNLQAILTQGIVQEAGIYAVMHKNKYIAPRIRFFLDFLIKKFEVLAPNILNQLPQPKS</sequence>
<dbReference type="Proteomes" id="UP001159329">
    <property type="component" value="Unassembled WGS sequence"/>
</dbReference>
<keyword evidence="2" id="KW-0805">Transcription regulation</keyword>
<dbReference type="Gene3D" id="3.40.190.290">
    <property type="match status" value="1"/>
</dbReference>
<dbReference type="Pfam" id="PF03466">
    <property type="entry name" value="LysR_substrate"/>
    <property type="match status" value="1"/>
</dbReference>
<comment type="caution">
    <text evidence="6">The sequence shown here is derived from an EMBL/GenBank/DDBJ whole genome shotgun (WGS) entry which is preliminary data.</text>
</comment>
<proteinExistence type="inferred from homology"/>
<dbReference type="GO" id="GO:0003700">
    <property type="term" value="F:DNA-binding transcription factor activity"/>
    <property type="evidence" value="ECO:0007669"/>
    <property type="project" value="InterPro"/>
</dbReference>
<evidence type="ECO:0000256" key="3">
    <source>
        <dbReference type="ARBA" id="ARBA00023125"/>
    </source>
</evidence>
<evidence type="ECO:0000256" key="2">
    <source>
        <dbReference type="ARBA" id="ARBA00023015"/>
    </source>
</evidence>
<dbReference type="EMBL" id="JAOEEO010000001">
    <property type="protein sequence ID" value="MDH0562461.1"/>
    <property type="molecule type" value="Genomic_DNA"/>
</dbReference>